<protein>
    <recommendedName>
        <fullName evidence="3 10">Beta-amylase</fullName>
        <ecNumber evidence="3 10">3.2.1.2</ecNumber>
    </recommendedName>
</protein>
<dbReference type="OMA" id="HADQDCC"/>
<keyword evidence="14" id="KW-1185">Reference proteome</keyword>
<dbReference type="PRINTS" id="PR00842">
    <property type="entry name" value="GLHYDLASE14B"/>
</dbReference>
<keyword evidence="7 10" id="KW-0624">Polysaccharide degradation</keyword>
<accession>A0A5P1FAH1</accession>
<dbReference type="SUPFAM" id="SSF51445">
    <property type="entry name" value="(Trans)glycosidases"/>
    <property type="match status" value="1"/>
</dbReference>
<name>A0A5P1FAH1_ASPOF</name>
<evidence type="ECO:0000313" key="13">
    <source>
        <dbReference type="EMBL" id="ONK74723.1"/>
    </source>
</evidence>
<feature type="binding site" evidence="9">
    <location>
        <position position="553"/>
    </location>
    <ligand>
        <name>substrate</name>
    </ligand>
</feature>
<feature type="binding site" evidence="9">
    <location>
        <begin position="634"/>
        <end position="635"/>
    </location>
    <ligand>
        <name>substrate</name>
    </ligand>
</feature>
<dbReference type="Pfam" id="PF25011">
    <property type="entry name" value="VSR_TRX"/>
    <property type="match status" value="1"/>
</dbReference>
<feature type="active site" description="Proton donor" evidence="8">
    <location>
        <position position="439"/>
    </location>
</feature>
<keyword evidence="4 10" id="KW-0378">Hydrolase</keyword>
<dbReference type="GO" id="GO:0016161">
    <property type="term" value="F:beta-amylase activity"/>
    <property type="evidence" value="ECO:0007669"/>
    <property type="project" value="UniProtKB-EC"/>
</dbReference>
<dbReference type="InterPro" id="IPR056858">
    <property type="entry name" value="VSR_TRX"/>
</dbReference>
<dbReference type="Gene3D" id="3.20.20.80">
    <property type="entry name" value="Glycosidases"/>
    <property type="match status" value="1"/>
</dbReference>
<evidence type="ECO:0000256" key="7">
    <source>
        <dbReference type="ARBA" id="ARBA00023326"/>
    </source>
</evidence>
<reference evidence="14" key="1">
    <citation type="journal article" date="2017" name="Nat. Commun.">
        <title>The asparagus genome sheds light on the origin and evolution of a young Y chromosome.</title>
        <authorList>
            <person name="Harkess A."/>
            <person name="Zhou J."/>
            <person name="Xu C."/>
            <person name="Bowers J.E."/>
            <person name="Van der Hulst R."/>
            <person name="Ayyampalayam S."/>
            <person name="Mercati F."/>
            <person name="Riccardi P."/>
            <person name="McKain M.R."/>
            <person name="Kakrana A."/>
            <person name="Tang H."/>
            <person name="Ray J."/>
            <person name="Groenendijk J."/>
            <person name="Arikit S."/>
            <person name="Mathioni S.M."/>
            <person name="Nakano M."/>
            <person name="Shan H."/>
            <person name="Telgmann-Rauber A."/>
            <person name="Kanno A."/>
            <person name="Yue Z."/>
            <person name="Chen H."/>
            <person name="Li W."/>
            <person name="Chen Y."/>
            <person name="Xu X."/>
            <person name="Zhang Y."/>
            <person name="Luo S."/>
            <person name="Chen H."/>
            <person name="Gao J."/>
            <person name="Mao Z."/>
            <person name="Pires J.C."/>
            <person name="Luo M."/>
            <person name="Kudrna D."/>
            <person name="Wing R.A."/>
            <person name="Meyers B.C."/>
            <person name="Yi K."/>
            <person name="Kong H."/>
            <person name="Lavrijsen P."/>
            <person name="Sunseri F."/>
            <person name="Falavigna A."/>
            <person name="Ye Y."/>
            <person name="Leebens-Mack J.H."/>
            <person name="Chen G."/>
        </authorList>
    </citation>
    <scope>NUCLEOTIDE SEQUENCE [LARGE SCALE GENOMIC DNA]</scope>
    <source>
        <strain evidence="14">cv. DH0086</strain>
    </source>
</reference>
<dbReference type="Proteomes" id="UP000243459">
    <property type="component" value="Chromosome 3"/>
</dbReference>
<dbReference type="GO" id="GO:0000272">
    <property type="term" value="P:polysaccharide catabolic process"/>
    <property type="evidence" value="ECO:0007669"/>
    <property type="project" value="UniProtKB-KW"/>
</dbReference>
<dbReference type="EMBL" id="CM007383">
    <property type="protein sequence ID" value="ONK74723.1"/>
    <property type="molecule type" value="Genomic_DNA"/>
</dbReference>
<feature type="binding site" evidence="9">
    <location>
        <position position="548"/>
    </location>
    <ligand>
        <name>substrate</name>
    </ligand>
</feature>
<feature type="domain" description="Vacuolar sorting receptor thioredoxin-like" evidence="12">
    <location>
        <begin position="210"/>
        <end position="257"/>
    </location>
</feature>
<evidence type="ECO:0000256" key="5">
    <source>
        <dbReference type="ARBA" id="ARBA00023277"/>
    </source>
</evidence>
<evidence type="ECO:0000256" key="4">
    <source>
        <dbReference type="ARBA" id="ARBA00022801"/>
    </source>
</evidence>
<dbReference type="InterPro" id="IPR017853">
    <property type="entry name" value="GH"/>
</dbReference>
<evidence type="ECO:0000256" key="1">
    <source>
        <dbReference type="ARBA" id="ARBA00000546"/>
    </source>
</evidence>
<feature type="active site" description="Proton acceptor" evidence="8">
    <location>
        <position position="633"/>
    </location>
</feature>
<dbReference type="AlphaFoldDB" id="A0A5P1FAH1"/>
<dbReference type="Gene3D" id="3.50.30.30">
    <property type="match status" value="1"/>
</dbReference>
<dbReference type="PANTHER" id="PTHR31352">
    <property type="entry name" value="BETA-AMYLASE 1, CHLOROPLASTIC"/>
    <property type="match status" value="1"/>
</dbReference>
<dbReference type="InterPro" id="IPR001371">
    <property type="entry name" value="Glyco_hydro_14B_pln"/>
</dbReference>
<feature type="binding site" evidence="9">
    <location>
        <position position="346"/>
    </location>
    <ligand>
        <name>substrate</name>
    </ligand>
</feature>
<dbReference type="Gramene" id="ONK74723">
    <property type="protein sequence ID" value="ONK74723"/>
    <property type="gene ID" value="A4U43_C03F9480"/>
</dbReference>
<evidence type="ECO:0000256" key="10">
    <source>
        <dbReference type="RuleBase" id="RU000509"/>
    </source>
</evidence>
<keyword evidence="6 10" id="KW-0326">Glycosidase</keyword>
<dbReference type="InterPro" id="IPR001554">
    <property type="entry name" value="Glyco_hydro_14"/>
</dbReference>
<feature type="binding site" evidence="9">
    <location>
        <position position="306"/>
    </location>
    <ligand>
        <name>substrate</name>
    </ligand>
</feature>
<gene>
    <name evidence="13" type="ORF">A4U43_C03F9480</name>
</gene>
<dbReference type="Pfam" id="PF01373">
    <property type="entry name" value="Glyco_hydro_14"/>
    <property type="match status" value="1"/>
</dbReference>
<dbReference type="InterPro" id="IPR018238">
    <property type="entry name" value="Glyco_hydro_14_CS"/>
</dbReference>
<dbReference type="PANTHER" id="PTHR31352:SF40">
    <property type="entry name" value="BETA-AMYLASE 6"/>
    <property type="match status" value="1"/>
</dbReference>
<feature type="binding site" evidence="9">
    <location>
        <position position="354"/>
    </location>
    <ligand>
        <name>substrate</name>
    </ligand>
</feature>
<dbReference type="PRINTS" id="PR00750">
    <property type="entry name" value="BETAAMYLASE"/>
</dbReference>
<feature type="domain" description="PA" evidence="11">
    <location>
        <begin position="128"/>
        <end position="182"/>
    </location>
</feature>
<evidence type="ECO:0000313" key="14">
    <source>
        <dbReference type="Proteomes" id="UP000243459"/>
    </source>
</evidence>
<comment type="catalytic activity">
    <reaction evidence="1 10">
        <text>Hydrolysis of (1-&gt;4)-alpha-D-glucosidic linkages in polysaccharides so as to remove successive maltose units from the non-reducing ends of the chains.</text>
        <dbReference type="EC" id="3.2.1.2"/>
    </reaction>
</comment>
<evidence type="ECO:0000256" key="6">
    <source>
        <dbReference type="ARBA" id="ARBA00023295"/>
    </source>
</evidence>
<evidence type="ECO:0000259" key="12">
    <source>
        <dbReference type="Pfam" id="PF25011"/>
    </source>
</evidence>
<dbReference type="Pfam" id="PF02225">
    <property type="entry name" value="PA"/>
    <property type="match status" value="1"/>
</dbReference>
<sequence>MELVTEGLVASGGEELKRFVHFDVIRDGCGRERGRRRLSSRARSEAGVESAIRGWGERDRRLGREEIGPRPAETGLGGLISGGADVAVAGMGREDVGLPLLLSPSCGPSSCIVVVAEDPKADDESGHPWNAQNAGAAAVLVANSIDEPLLTMDTPEESKDEGYIEKIIIPSALVNQAFGEALKKAIEKVTEEVIVKLDWRESMPHPDEIVEYEFWTNSNDECGIRCDEQMNFVKNFKGHAQVLEKTGFTQFTPHYGYLERVAAPQIVSSQAPLGVINQQNKIEQPEELRKQLKQLRAADVDGVMVDVWWGIVEGKGPKEYDWSGYRSLFQMVKEEALKLQCIMSFHQCGGNIGDVDNIPIPKWIREIGEINPDIYYTNRRRVRNPECLSIGVDNQPLFHGRTAVELYSDYMKSFRENMSDFLDVCLITDIEVGLGPAGELRYPSYPRNQGWVFPGMGEFQCYDKYFQADFKETATKAGHHEWDLPNDAGEYNDMPNSTKFFGLNGTYLQEEGQFFLTWYSNKLIKHGNQILETANQAFLGCNLKLAAKVSGIHWWYRADSHAAELTAGYYNLKVRDGYRPLARMLSRHNAILNFTCVEMRNSEHIEEAKSAPEELVQQVFSAAWREEIEVACENALNRYDRKAYNQILKSVRPNFGNQNESVKHRVAAMTYLRLSDELLRKKNFRIFKIFVRKMHADQDYCPDPEKYFNPMKPVERSKPEMSLENILEATKPIEPFPFDADRNMTVGGDLDDFADFMHDFFDRLVSVLK</sequence>
<feature type="binding site" evidence="9">
    <location>
        <position position="595"/>
    </location>
    <ligand>
        <name>substrate</name>
    </ligand>
</feature>
<evidence type="ECO:0000256" key="9">
    <source>
        <dbReference type="PIRSR" id="PIRSR601554-2"/>
    </source>
</evidence>
<dbReference type="EC" id="3.2.1.2" evidence="3 10"/>
<feature type="binding site" evidence="9">
    <location>
        <position position="673"/>
    </location>
    <ligand>
        <name>substrate</name>
    </ligand>
</feature>
<proteinExistence type="inferred from homology"/>
<evidence type="ECO:0000259" key="11">
    <source>
        <dbReference type="Pfam" id="PF02225"/>
    </source>
</evidence>
<dbReference type="PROSITE" id="PS00679">
    <property type="entry name" value="BETA_AMYLASE_2"/>
    <property type="match status" value="1"/>
</dbReference>
<evidence type="ECO:0000256" key="8">
    <source>
        <dbReference type="PIRSR" id="PIRSR601554-1"/>
    </source>
</evidence>
<evidence type="ECO:0000256" key="3">
    <source>
        <dbReference type="ARBA" id="ARBA00012594"/>
    </source>
</evidence>
<evidence type="ECO:0000256" key="2">
    <source>
        <dbReference type="ARBA" id="ARBA00005652"/>
    </source>
</evidence>
<dbReference type="InterPro" id="IPR003137">
    <property type="entry name" value="PA_domain"/>
</dbReference>
<dbReference type="FunFam" id="3.20.20.80:FF:000066">
    <property type="entry name" value="Beta-amylase"/>
    <property type="match status" value="1"/>
</dbReference>
<organism evidence="13 14">
    <name type="scientific">Asparagus officinalis</name>
    <name type="common">Garden asparagus</name>
    <dbReference type="NCBI Taxonomy" id="4686"/>
    <lineage>
        <taxon>Eukaryota</taxon>
        <taxon>Viridiplantae</taxon>
        <taxon>Streptophyta</taxon>
        <taxon>Embryophyta</taxon>
        <taxon>Tracheophyta</taxon>
        <taxon>Spermatophyta</taxon>
        <taxon>Magnoliopsida</taxon>
        <taxon>Liliopsida</taxon>
        <taxon>Asparagales</taxon>
        <taxon>Asparagaceae</taxon>
        <taxon>Asparagoideae</taxon>
        <taxon>Asparagus</taxon>
    </lineage>
</organism>
<comment type="similarity">
    <text evidence="2 10">Belongs to the glycosyl hydrolase 14 family.</text>
</comment>
<keyword evidence="5 10" id="KW-0119">Carbohydrate metabolism</keyword>